<dbReference type="GO" id="GO:0016853">
    <property type="term" value="F:isomerase activity"/>
    <property type="evidence" value="ECO:0007669"/>
    <property type="project" value="UniProtKB-KW"/>
</dbReference>
<accession>A0A841J7W7</accession>
<name>A0A841J7W7_9SPHI</name>
<organism evidence="2 3">
    <name type="scientific">Mucilaginibacter lappiensis</name>
    <dbReference type="NCBI Taxonomy" id="354630"/>
    <lineage>
        <taxon>Bacteria</taxon>
        <taxon>Pseudomonadati</taxon>
        <taxon>Bacteroidota</taxon>
        <taxon>Sphingobacteriia</taxon>
        <taxon>Sphingobacteriales</taxon>
        <taxon>Sphingobacteriaceae</taxon>
        <taxon>Mucilaginibacter</taxon>
    </lineage>
</organism>
<dbReference type="Gene3D" id="3.20.20.150">
    <property type="entry name" value="Divalent-metal-dependent TIM barrel enzymes"/>
    <property type="match status" value="1"/>
</dbReference>
<dbReference type="Proteomes" id="UP000548326">
    <property type="component" value="Unassembled WGS sequence"/>
</dbReference>
<comment type="caution">
    <text evidence="2">The sequence shown here is derived from an EMBL/GenBank/DDBJ whole genome shotgun (WGS) entry which is preliminary data.</text>
</comment>
<reference evidence="2 3" key="1">
    <citation type="submission" date="2020-08" db="EMBL/GenBank/DDBJ databases">
        <title>Genomic Encyclopedia of Type Strains, Phase IV (KMG-V): Genome sequencing to study the core and pangenomes of soil and plant-associated prokaryotes.</title>
        <authorList>
            <person name="Whitman W."/>
        </authorList>
    </citation>
    <scope>NUCLEOTIDE SEQUENCE [LARGE SCALE GENOMIC DNA]</scope>
    <source>
        <strain evidence="2 3">MP601</strain>
    </source>
</reference>
<keyword evidence="2" id="KW-0413">Isomerase</keyword>
<dbReference type="Pfam" id="PF01261">
    <property type="entry name" value="AP_endonuc_2"/>
    <property type="match status" value="1"/>
</dbReference>
<dbReference type="EMBL" id="JACHCA010000002">
    <property type="protein sequence ID" value="MBB6126850.1"/>
    <property type="molecule type" value="Genomic_DNA"/>
</dbReference>
<proteinExistence type="predicted"/>
<dbReference type="PANTHER" id="PTHR12110">
    <property type="entry name" value="HYDROXYPYRUVATE ISOMERASE"/>
    <property type="match status" value="1"/>
</dbReference>
<dbReference type="PANTHER" id="PTHR12110:SF53">
    <property type="entry name" value="BLR5974 PROTEIN"/>
    <property type="match status" value="1"/>
</dbReference>
<protein>
    <submittedName>
        <fullName evidence="2">Sugar phosphate isomerase/epimerase</fullName>
    </submittedName>
</protein>
<dbReference type="AlphaFoldDB" id="A0A841J7W7"/>
<dbReference type="InterPro" id="IPR013022">
    <property type="entry name" value="Xyl_isomerase-like_TIM-brl"/>
</dbReference>
<feature type="domain" description="Xylose isomerase-like TIM barrel" evidence="1">
    <location>
        <begin position="91"/>
        <end position="309"/>
    </location>
</feature>
<dbReference type="NCBIfam" id="TIGR01409">
    <property type="entry name" value="TAT_signal_seq"/>
    <property type="match status" value="1"/>
</dbReference>
<dbReference type="SUPFAM" id="SSF51658">
    <property type="entry name" value="Xylose isomerase-like"/>
    <property type="match status" value="1"/>
</dbReference>
<evidence type="ECO:0000313" key="2">
    <source>
        <dbReference type="EMBL" id="MBB6126850.1"/>
    </source>
</evidence>
<dbReference type="InterPro" id="IPR050312">
    <property type="entry name" value="IolE/XylAMocC-like"/>
</dbReference>
<evidence type="ECO:0000313" key="3">
    <source>
        <dbReference type="Proteomes" id="UP000548326"/>
    </source>
</evidence>
<dbReference type="InterPro" id="IPR006311">
    <property type="entry name" value="TAT_signal"/>
</dbReference>
<gene>
    <name evidence="2" type="ORF">HDF22_000955</name>
</gene>
<dbReference type="InterPro" id="IPR036237">
    <property type="entry name" value="Xyl_isomerase-like_sf"/>
</dbReference>
<dbReference type="PROSITE" id="PS51318">
    <property type="entry name" value="TAT"/>
    <property type="match status" value="1"/>
</dbReference>
<dbReference type="InterPro" id="IPR019546">
    <property type="entry name" value="TAT_signal_bac_arc"/>
</dbReference>
<sequence length="334" mass="36789">MTLNRRDFITRTAMGAAGIGLATAIPDFLYAKAENPSKDLFFKLALSQFSLASQFWSKKLDPLDFPMKTKTAFGIEGLDYCSMFFADKAKDTKFLNELKKRSADNGCYNLRIMVDGEGVLGNLDVAERTKAIENHYKWIDAAALLGCPMIRVNVEGDGNPEEVAKAAEDSLAKLIAYGSKSKIDVIVENHVGISCNGAWLAGVMKSLNNKHCGTLADFGNFCINRTKPEAQTIDAYMKTKCLEEYDRYKGITELIPYAKGVHAKSHTFDAAGNDTETDFYKMFGIIKKSGFNGWVSIEYEGGLFKMYAPQSNYLDDDAGVLATKKLVEKAGKAA</sequence>
<dbReference type="RefSeq" id="WP_183585971.1">
    <property type="nucleotide sequence ID" value="NZ_JACHCA010000002.1"/>
</dbReference>
<evidence type="ECO:0000259" key="1">
    <source>
        <dbReference type="Pfam" id="PF01261"/>
    </source>
</evidence>